<organism evidence="1">
    <name type="scientific">marine sediment metagenome</name>
    <dbReference type="NCBI Taxonomy" id="412755"/>
    <lineage>
        <taxon>unclassified sequences</taxon>
        <taxon>metagenomes</taxon>
        <taxon>ecological metagenomes</taxon>
    </lineage>
</organism>
<name>A0A0F9BVL7_9ZZZZ</name>
<accession>A0A0F9BVL7</accession>
<reference evidence="1" key="1">
    <citation type="journal article" date="2015" name="Nature">
        <title>Complex archaea that bridge the gap between prokaryotes and eukaryotes.</title>
        <authorList>
            <person name="Spang A."/>
            <person name="Saw J.H."/>
            <person name="Jorgensen S.L."/>
            <person name="Zaremba-Niedzwiedzka K."/>
            <person name="Martijn J."/>
            <person name="Lind A.E."/>
            <person name="van Eijk R."/>
            <person name="Schleper C."/>
            <person name="Guy L."/>
            <person name="Ettema T.J."/>
        </authorList>
    </citation>
    <scope>NUCLEOTIDE SEQUENCE</scope>
</reference>
<dbReference type="EMBL" id="LAZR01049952">
    <property type="protein sequence ID" value="KKK88436.1"/>
    <property type="molecule type" value="Genomic_DNA"/>
</dbReference>
<feature type="non-terminal residue" evidence="1">
    <location>
        <position position="1"/>
    </location>
</feature>
<gene>
    <name evidence="1" type="ORF">LCGC14_2743180</name>
</gene>
<comment type="caution">
    <text evidence="1">The sequence shown here is derived from an EMBL/GenBank/DDBJ whole genome shotgun (WGS) entry which is preliminary data.</text>
</comment>
<evidence type="ECO:0000313" key="1">
    <source>
        <dbReference type="EMBL" id="KKK88436.1"/>
    </source>
</evidence>
<dbReference type="AlphaFoldDB" id="A0A0F9BVL7"/>
<protein>
    <submittedName>
        <fullName evidence="1">Uncharacterized protein</fullName>
    </submittedName>
</protein>
<proteinExistence type="predicted"/>
<sequence length="27" mass="3119">LGSSILKLKGEMKENKSLKKREIMILM</sequence>